<dbReference type="Pfam" id="PF00520">
    <property type="entry name" value="Ion_trans"/>
    <property type="match status" value="1"/>
</dbReference>
<dbReference type="Gene3D" id="1.20.120.350">
    <property type="entry name" value="Voltage-gated potassium channels. Chain C"/>
    <property type="match status" value="1"/>
</dbReference>
<gene>
    <name evidence="16" type="ORF">C1SCF055_LOCUS8316</name>
</gene>
<dbReference type="GO" id="GO:0005249">
    <property type="term" value="F:voltage-gated potassium channel activity"/>
    <property type="evidence" value="ECO:0007669"/>
    <property type="project" value="InterPro"/>
</dbReference>
<dbReference type="InterPro" id="IPR018247">
    <property type="entry name" value="EF_Hand_1_Ca_BS"/>
</dbReference>
<keyword evidence="9 14" id="KW-1133">Transmembrane helix</keyword>
<dbReference type="PANTHER" id="PTHR11537:SF254">
    <property type="entry name" value="POTASSIUM VOLTAGE-GATED CHANNEL PROTEIN SHAB"/>
    <property type="match status" value="1"/>
</dbReference>
<dbReference type="InterPro" id="IPR002048">
    <property type="entry name" value="EF_hand_dom"/>
</dbReference>
<evidence type="ECO:0000256" key="8">
    <source>
        <dbReference type="ARBA" id="ARBA00022958"/>
    </source>
</evidence>
<keyword evidence="4 14" id="KW-0812">Transmembrane</keyword>
<dbReference type="Gene3D" id="1.10.238.10">
    <property type="entry name" value="EF-hand"/>
    <property type="match status" value="1"/>
</dbReference>
<dbReference type="EMBL" id="CAMXCT030000557">
    <property type="protein sequence ID" value="CAL4767759.1"/>
    <property type="molecule type" value="Genomic_DNA"/>
</dbReference>
<dbReference type="PROSITE" id="PS50222">
    <property type="entry name" value="EF_HAND_2"/>
    <property type="match status" value="2"/>
</dbReference>
<evidence type="ECO:0000313" key="16">
    <source>
        <dbReference type="EMBL" id="CAI3980447.1"/>
    </source>
</evidence>
<evidence type="ECO:0000259" key="15">
    <source>
        <dbReference type="PROSITE" id="PS50222"/>
    </source>
</evidence>
<organism evidence="16">
    <name type="scientific">Cladocopium goreaui</name>
    <dbReference type="NCBI Taxonomy" id="2562237"/>
    <lineage>
        <taxon>Eukaryota</taxon>
        <taxon>Sar</taxon>
        <taxon>Alveolata</taxon>
        <taxon>Dinophyceae</taxon>
        <taxon>Suessiales</taxon>
        <taxon>Symbiodiniaceae</taxon>
        <taxon>Cladocopium</taxon>
    </lineage>
</organism>
<evidence type="ECO:0000256" key="3">
    <source>
        <dbReference type="ARBA" id="ARBA00022538"/>
    </source>
</evidence>
<reference evidence="16" key="1">
    <citation type="submission" date="2022-10" db="EMBL/GenBank/DDBJ databases">
        <authorList>
            <person name="Chen Y."/>
            <person name="Dougan E. K."/>
            <person name="Chan C."/>
            <person name="Rhodes N."/>
            <person name="Thang M."/>
        </authorList>
    </citation>
    <scope>NUCLEOTIDE SEQUENCE</scope>
</reference>
<feature type="transmembrane region" description="Helical" evidence="14">
    <location>
        <begin position="285"/>
        <end position="311"/>
    </location>
</feature>
<keyword evidence="7" id="KW-0851">Voltage-gated channel</keyword>
<dbReference type="Gene3D" id="1.10.287.70">
    <property type="match status" value="1"/>
</dbReference>
<keyword evidence="8" id="KW-0630">Potassium</keyword>
<keyword evidence="19" id="KW-1185">Reference proteome</keyword>
<comment type="subcellular location">
    <subcellularLocation>
        <location evidence="1">Membrane</location>
        <topology evidence="1">Multi-pass membrane protein</topology>
    </subcellularLocation>
</comment>
<reference evidence="17" key="2">
    <citation type="submission" date="2024-04" db="EMBL/GenBank/DDBJ databases">
        <authorList>
            <person name="Chen Y."/>
            <person name="Shah S."/>
            <person name="Dougan E. K."/>
            <person name="Thang M."/>
            <person name="Chan C."/>
        </authorList>
    </citation>
    <scope>NUCLEOTIDE SEQUENCE [LARGE SCALE GENOMIC DNA]</scope>
</reference>
<keyword evidence="6" id="KW-0106">Calcium</keyword>
<evidence type="ECO:0000256" key="7">
    <source>
        <dbReference type="ARBA" id="ARBA00022882"/>
    </source>
</evidence>
<evidence type="ECO:0000256" key="13">
    <source>
        <dbReference type="SAM" id="MobiDB-lite"/>
    </source>
</evidence>
<dbReference type="EMBL" id="CAMXCT010000557">
    <property type="protein sequence ID" value="CAI3980447.1"/>
    <property type="molecule type" value="Genomic_DNA"/>
</dbReference>
<feature type="transmembrane region" description="Helical" evidence="14">
    <location>
        <begin position="393"/>
        <end position="412"/>
    </location>
</feature>
<dbReference type="AlphaFoldDB" id="A0A9P1BVI9"/>
<proteinExistence type="predicted"/>
<evidence type="ECO:0000256" key="12">
    <source>
        <dbReference type="ARBA" id="ARBA00023303"/>
    </source>
</evidence>
<dbReference type="PRINTS" id="PR00169">
    <property type="entry name" value="KCHANNEL"/>
</dbReference>
<dbReference type="PANTHER" id="PTHR11537">
    <property type="entry name" value="VOLTAGE-GATED POTASSIUM CHANNEL"/>
    <property type="match status" value="1"/>
</dbReference>
<keyword evidence="12" id="KW-0407">Ion channel</keyword>
<evidence type="ECO:0000313" key="19">
    <source>
        <dbReference type="Proteomes" id="UP001152797"/>
    </source>
</evidence>
<dbReference type="PROSITE" id="PS00018">
    <property type="entry name" value="EF_HAND_1"/>
    <property type="match status" value="1"/>
</dbReference>
<dbReference type="InterPro" id="IPR011992">
    <property type="entry name" value="EF-hand-dom_pair"/>
</dbReference>
<evidence type="ECO:0000256" key="4">
    <source>
        <dbReference type="ARBA" id="ARBA00022692"/>
    </source>
</evidence>
<keyword evidence="2" id="KW-0813">Transport</keyword>
<keyword evidence="5" id="KW-0631">Potassium channel</keyword>
<dbReference type="GO" id="GO:0005509">
    <property type="term" value="F:calcium ion binding"/>
    <property type="evidence" value="ECO:0007669"/>
    <property type="project" value="InterPro"/>
</dbReference>
<evidence type="ECO:0000256" key="10">
    <source>
        <dbReference type="ARBA" id="ARBA00023065"/>
    </source>
</evidence>
<accession>A0A9P1BVI9</accession>
<evidence type="ECO:0000256" key="9">
    <source>
        <dbReference type="ARBA" id="ARBA00022989"/>
    </source>
</evidence>
<keyword evidence="10" id="KW-0406">Ion transport</keyword>
<dbReference type="SUPFAM" id="SSF81324">
    <property type="entry name" value="Voltage-gated potassium channels"/>
    <property type="match status" value="1"/>
</dbReference>
<evidence type="ECO:0000256" key="2">
    <source>
        <dbReference type="ARBA" id="ARBA00022448"/>
    </source>
</evidence>
<feature type="region of interest" description="Disordered" evidence="13">
    <location>
        <begin position="110"/>
        <end position="204"/>
    </location>
</feature>
<name>A0A9P1BVI9_9DINO</name>
<dbReference type="SMART" id="SM00054">
    <property type="entry name" value="EFh"/>
    <property type="match status" value="2"/>
</dbReference>
<dbReference type="Pfam" id="PF13499">
    <property type="entry name" value="EF-hand_7"/>
    <property type="match status" value="1"/>
</dbReference>
<dbReference type="InterPro" id="IPR028325">
    <property type="entry name" value="VG_K_chnl"/>
</dbReference>
<evidence type="ECO:0000256" key="5">
    <source>
        <dbReference type="ARBA" id="ARBA00022826"/>
    </source>
</evidence>
<keyword evidence="3" id="KW-0633">Potassium transport</keyword>
<protein>
    <submittedName>
        <fullName evidence="18">Potassium voltage-gated channel subfamily B member 2</fullName>
    </submittedName>
</protein>
<evidence type="ECO:0000256" key="1">
    <source>
        <dbReference type="ARBA" id="ARBA00004141"/>
    </source>
</evidence>
<feature type="transmembrane region" description="Helical" evidence="14">
    <location>
        <begin position="449"/>
        <end position="470"/>
    </location>
</feature>
<evidence type="ECO:0000256" key="11">
    <source>
        <dbReference type="ARBA" id="ARBA00023136"/>
    </source>
</evidence>
<sequence>MAEDFSHNLENILHRMKVEILKEHEHEVQIAKLRTKALLGKSGDMTFGVPAAQQAHQARKMLQRMRTADLERKQVVFDRQTSGSKDTSSKADIKIATADDFDLETIFACTTESSDCPPPPPAVPEDITISPRSPKRAFHSHDENQLDIKDGSGLPAERTASHRSAASHGAPQLPGTLEQTEDGERNSRNSRNSQGSRRQSEHSTISVMSLPSFFKDREDHGTSSRWRHFLKDAESSRAANYFAFCWNFFILGTVFFSLSQAWQGFQCSHVTADTTLSPTLAASSWHSGMAGGLVEGSFEIIFFAEFVFGLLLEPMKMVALKDLQNFIDICAVLPLILRIENSFEFPTLEAKPVSHYILVGVVPTVRLLKLIRRFGKLSLVSHALSTTGDALKLLLFLLSVIVLCFSTMMYIVEPKDNITSLTTAIYICTVTVTTVGYGDVTPKSNAGRALAGILCFISVLFMAMPISLLGNAMTHAWADRSRILLMTRTRQRLKNYGYEASDMPSLFRKFDSNGNGELTMDEFCDMIGKMNVGIRPSEAEELFELFDTDASGGIDDKEFMKALFPDDYRRIYMRTTTNTMSFQ</sequence>
<dbReference type="OrthoDB" id="444540at2759"/>
<dbReference type="GO" id="GO:0008076">
    <property type="term" value="C:voltage-gated potassium channel complex"/>
    <property type="evidence" value="ECO:0007669"/>
    <property type="project" value="InterPro"/>
</dbReference>
<dbReference type="InterPro" id="IPR005821">
    <property type="entry name" value="Ion_trans_dom"/>
</dbReference>
<keyword evidence="11 14" id="KW-0472">Membrane</keyword>
<evidence type="ECO:0000313" key="18">
    <source>
        <dbReference type="EMBL" id="CAL4767759.1"/>
    </source>
</evidence>
<comment type="caution">
    <text evidence="16">The sequence shown here is derived from an EMBL/GenBank/DDBJ whole genome shotgun (WGS) entry which is preliminary data.</text>
</comment>
<feature type="compositionally biased region" description="Basic and acidic residues" evidence="13">
    <location>
        <begin position="139"/>
        <end position="150"/>
    </location>
</feature>
<dbReference type="EMBL" id="CAMXCT020000557">
    <property type="protein sequence ID" value="CAL1133822.1"/>
    <property type="molecule type" value="Genomic_DNA"/>
</dbReference>
<feature type="transmembrane region" description="Helical" evidence="14">
    <location>
        <begin position="241"/>
        <end position="265"/>
    </location>
</feature>
<feature type="domain" description="EF-hand" evidence="15">
    <location>
        <begin position="498"/>
        <end position="533"/>
    </location>
</feature>
<dbReference type="InterPro" id="IPR027359">
    <property type="entry name" value="Volt_channel_dom_sf"/>
</dbReference>
<evidence type="ECO:0000256" key="14">
    <source>
        <dbReference type="SAM" id="Phobius"/>
    </source>
</evidence>
<evidence type="ECO:0000313" key="17">
    <source>
        <dbReference type="EMBL" id="CAL1133822.1"/>
    </source>
</evidence>
<dbReference type="Proteomes" id="UP001152797">
    <property type="component" value="Unassembled WGS sequence"/>
</dbReference>
<evidence type="ECO:0000256" key="6">
    <source>
        <dbReference type="ARBA" id="ARBA00022837"/>
    </source>
</evidence>
<dbReference type="SUPFAM" id="SSF47473">
    <property type="entry name" value="EF-hand"/>
    <property type="match status" value="1"/>
</dbReference>
<feature type="domain" description="EF-hand" evidence="15">
    <location>
        <begin position="534"/>
        <end position="569"/>
    </location>
</feature>
<dbReference type="GO" id="GO:0001508">
    <property type="term" value="P:action potential"/>
    <property type="evidence" value="ECO:0007669"/>
    <property type="project" value="TreeGrafter"/>
</dbReference>